<feature type="region of interest" description="Disordered" evidence="1">
    <location>
        <begin position="19"/>
        <end position="39"/>
    </location>
</feature>
<name>A0ABQ2SZM1_STRBA</name>
<sequence>MGPAVGPWAHAAPTVAQYARGCRGSPTTTPREERERSRRRERWGWAAMGAGFFYSYHLGWTRLDARTLLGDLEAEGLRPVHPVTGRTVLVNLDAASLGARSPVTREQLLSLAGLERLHEVGFRLWTDGGLDLLVRIRRAPAGVVAVEFSVGELPEPEREHAVGAIRRTVGRASVLCIGFVVDRAGATATTDWDGVVIEGAAHLDAWPDTVAVRDETAARHPQLAVMDAVEMSPWKVYGNEVLGGV</sequence>
<evidence type="ECO:0000313" key="2">
    <source>
        <dbReference type="EMBL" id="GGS43133.1"/>
    </source>
</evidence>
<comment type="caution">
    <text evidence="2">The sequence shown here is derived from an EMBL/GenBank/DDBJ whole genome shotgun (WGS) entry which is preliminary data.</text>
</comment>
<organism evidence="2 3">
    <name type="scientific">Streptomyces badius</name>
    <dbReference type="NCBI Taxonomy" id="1941"/>
    <lineage>
        <taxon>Bacteria</taxon>
        <taxon>Bacillati</taxon>
        <taxon>Actinomycetota</taxon>
        <taxon>Actinomycetes</taxon>
        <taxon>Kitasatosporales</taxon>
        <taxon>Streptomycetaceae</taxon>
        <taxon>Streptomyces</taxon>
    </lineage>
</organism>
<protein>
    <submittedName>
        <fullName evidence="2">Uncharacterized protein</fullName>
    </submittedName>
</protein>
<dbReference type="Proteomes" id="UP000659767">
    <property type="component" value="Unassembled WGS sequence"/>
</dbReference>
<reference evidence="3" key="1">
    <citation type="journal article" date="2019" name="Int. J. Syst. Evol. Microbiol.">
        <title>The Global Catalogue of Microorganisms (GCM) 10K type strain sequencing project: providing services to taxonomists for standard genome sequencing and annotation.</title>
        <authorList>
            <consortium name="The Broad Institute Genomics Platform"/>
            <consortium name="The Broad Institute Genome Sequencing Center for Infectious Disease"/>
            <person name="Wu L."/>
            <person name="Ma J."/>
        </authorList>
    </citation>
    <scope>NUCLEOTIDE SEQUENCE [LARGE SCALE GENOMIC DNA]</scope>
    <source>
        <strain evidence="3">JCM 4350</strain>
    </source>
</reference>
<evidence type="ECO:0000256" key="1">
    <source>
        <dbReference type="SAM" id="MobiDB-lite"/>
    </source>
</evidence>
<evidence type="ECO:0000313" key="3">
    <source>
        <dbReference type="Proteomes" id="UP000659767"/>
    </source>
</evidence>
<gene>
    <name evidence="2" type="ORF">GCM10010253_16740</name>
</gene>
<dbReference type="EMBL" id="BMSZ01000003">
    <property type="protein sequence ID" value="GGS43133.1"/>
    <property type="molecule type" value="Genomic_DNA"/>
</dbReference>
<keyword evidence="3" id="KW-1185">Reference proteome</keyword>
<accession>A0ABQ2SZM1</accession>
<proteinExistence type="predicted"/>